<dbReference type="EMBL" id="NQJD01000023">
    <property type="protein sequence ID" value="TAA74549.1"/>
    <property type="molecule type" value="Genomic_DNA"/>
</dbReference>
<sequence length="367" mass="40185">MQKFLGLIILLAVAAAAAFFMFGKDKISSISGGSSAPKGELVTVTGRAGSEKIAFLQSEKVTQLLAEQGLKVNVKKAGSVEMVQEAASDDDFLWPASQINVESFKTSTSRTRLQQSADIFNSPIVLYSWDIVTDALIKAGIVQHKEGVNYIVDLPKLLELVKTKKQWKEIGLTQLYGSLIIRTTDPSKSNSGNMFAALIANTLNNGEVVATDTVDNVLPQVKDLYARLGYMEQSSSDLFEKFLQQGVGAYPMIVGYENQLVEYSLLHKEHLELLKAKVRILYPVPTVWASHPLIAMTDKGKKLLAALKEPKLQKSAWEQHGFRSGLMGVENDPSVLEVVGLPKSIDAVIPMPNATVMNKITKQLSSF</sequence>
<name>A0A521G0I9_9BACT</name>
<keyword evidence="2" id="KW-1185">Reference proteome</keyword>
<accession>A0A521G0I9</accession>
<organism evidence="1 2">
    <name type="scientific">Candidatus Electronema aureum</name>
    <dbReference type="NCBI Taxonomy" id="2005002"/>
    <lineage>
        <taxon>Bacteria</taxon>
        <taxon>Pseudomonadati</taxon>
        <taxon>Thermodesulfobacteriota</taxon>
        <taxon>Desulfobulbia</taxon>
        <taxon>Desulfobulbales</taxon>
        <taxon>Desulfobulbaceae</taxon>
        <taxon>Candidatus Electronema</taxon>
    </lineage>
</organism>
<evidence type="ECO:0000313" key="2">
    <source>
        <dbReference type="Proteomes" id="UP000316238"/>
    </source>
</evidence>
<dbReference type="AlphaFoldDB" id="A0A521G0I9"/>
<gene>
    <name evidence="1" type="ORF">CDV28_12321</name>
</gene>
<dbReference type="Proteomes" id="UP000316238">
    <property type="component" value="Unassembled WGS sequence"/>
</dbReference>
<evidence type="ECO:0000313" key="1">
    <source>
        <dbReference type="EMBL" id="TAA74549.1"/>
    </source>
</evidence>
<proteinExistence type="predicted"/>
<reference evidence="1" key="1">
    <citation type="submission" date="2017-07" db="EMBL/GenBank/DDBJ databases">
        <title>The cable genome - Insights into the physiology and evolution of filamentous bacteria capable of sulfide oxidation via long distance electron transfer.</title>
        <authorList>
            <person name="Thorup C."/>
            <person name="Bjerg J.T."/>
            <person name="Schreiber L."/>
            <person name="Nielsen L.P."/>
            <person name="Kjeldsen K.U."/>
            <person name="Boesen T."/>
            <person name="Boggild A."/>
            <person name="Meysman F."/>
            <person name="Geelhoed J."/>
            <person name="Schramm A."/>
        </authorList>
    </citation>
    <scope>NUCLEOTIDE SEQUENCE [LARGE SCALE GENOMIC DNA]</scope>
    <source>
        <strain evidence="1">GS</strain>
    </source>
</reference>
<comment type="caution">
    <text evidence="1">The sequence shown here is derived from an EMBL/GenBank/DDBJ whole genome shotgun (WGS) entry which is preliminary data.</text>
</comment>
<protein>
    <submittedName>
        <fullName evidence="1">Extracellular solute-binding protein</fullName>
    </submittedName>
</protein>